<keyword evidence="3" id="KW-1185">Reference proteome</keyword>
<reference evidence="2" key="1">
    <citation type="journal article" date="2022" name="bioRxiv">
        <title>Sequencing and chromosome-scale assembly of the giantPleurodeles waltlgenome.</title>
        <authorList>
            <person name="Brown T."/>
            <person name="Elewa A."/>
            <person name="Iarovenko S."/>
            <person name="Subramanian E."/>
            <person name="Araus A.J."/>
            <person name="Petzold A."/>
            <person name="Susuki M."/>
            <person name="Suzuki K.-i.T."/>
            <person name="Hayashi T."/>
            <person name="Toyoda A."/>
            <person name="Oliveira C."/>
            <person name="Osipova E."/>
            <person name="Leigh N.D."/>
            <person name="Simon A."/>
            <person name="Yun M.H."/>
        </authorList>
    </citation>
    <scope>NUCLEOTIDE SEQUENCE</scope>
    <source>
        <strain evidence="2">20211129_DDA</strain>
        <tissue evidence="2">Liver</tissue>
    </source>
</reference>
<feature type="compositionally biased region" description="Low complexity" evidence="1">
    <location>
        <begin position="1"/>
        <end position="15"/>
    </location>
</feature>
<evidence type="ECO:0000313" key="3">
    <source>
        <dbReference type="Proteomes" id="UP001066276"/>
    </source>
</evidence>
<gene>
    <name evidence="2" type="ORF">NDU88_002712</name>
</gene>
<feature type="region of interest" description="Disordered" evidence="1">
    <location>
        <begin position="1"/>
        <end position="48"/>
    </location>
</feature>
<protein>
    <submittedName>
        <fullName evidence="2">Uncharacterized protein</fullName>
    </submittedName>
</protein>
<accession>A0AAV7MS85</accession>
<evidence type="ECO:0000313" key="2">
    <source>
        <dbReference type="EMBL" id="KAJ1105304.1"/>
    </source>
</evidence>
<proteinExistence type="predicted"/>
<dbReference type="AlphaFoldDB" id="A0AAV7MS85"/>
<evidence type="ECO:0000256" key="1">
    <source>
        <dbReference type="SAM" id="MobiDB-lite"/>
    </source>
</evidence>
<organism evidence="2 3">
    <name type="scientific">Pleurodeles waltl</name>
    <name type="common">Iberian ribbed newt</name>
    <dbReference type="NCBI Taxonomy" id="8319"/>
    <lineage>
        <taxon>Eukaryota</taxon>
        <taxon>Metazoa</taxon>
        <taxon>Chordata</taxon>
        <taxon>Craniata</taxon>
        <taxon>Vertebrata</taxon>
        <taxon>Euteleostomi</taxon>
        <taxon>Amphibia</taxon>
        <taxon>Batrachia</taxon>
        <taxon>Caudata</taxon>
        <taxon>Salamandroidea</taxon>
        <taxon>Salamandridae</taxon>
        <taxon>Pleurodelinae</taxon>
        <taxon>Pleurodeles</taxon>
    </lineage>
</organism>
<dbReference type="EMBL" id="JANPWB010000013">
    <property type="protein sequence ID" value="KAJ1105304.1"/>
    <property type="molecule type" value="Genomic_DNA"/>
</dbReference>
<dbReference type="Proteomes" id="UP001066276">
    <property type="component" value="Chromosome 9"/>
</dbReference>
<comment type="caution">
    <text evidence="2">The sequence shown here is derived from an EMBL/GenBank/DDBJ whole genome shotgun (WGS) entry which is preliminary data.</text>
</comment>
<sequence>MGHTLGLRTPLRLLPASAGRQELADDGEERGRAPPPQAAPGRAAPTGVRAGCCYYCCRCHLRLLRKARLRTPYSVLQMPAAPDAPGALTDVLTWIGDSGSSSGSGSEGGS</sequence>
<name>A0AAV7MS85_PLEWA</name>